<dbReference type="InterPro" id="IPR007686">
    <property type="entry name" value="YutG/PgpA"/>
</dbReference>
<keyword evidence="1" id="KW-0442">Lipid degradation</keyword>
<keyword evidence="1 2" id="KW-0472">Membrane</keyword>
<keyword evidence="2" id="KW-1133">Transmembrane helix</keyword>
<keyword evidence="1" id="KW-1003">Cell membrane</keyword>
<dbReference type="Pfam" id="PF04608">
    <property type="entry name" value="PgpA"/>
    <property type="match status" value="1"/>
</dbReference>
<dbReference type="EMBL" id="BMJQ01000004">
    <property type="protein sequence ID" value="GGF14906.1"/>
    <property type="molecule type" value="Genomic_DNA"/>
</dbReference>
<comment type="caution">
    <text evidence="4">The sequence shown here is derived from an EMBL/GenBank/DDBJ whole genome shotgun (WGS) entry which is preliminary data.</text>
</comment>
<dbReference type="EC" id="3.1.3.27" evidence="1"/>
<evidence type="ECO:0000313" key="4">
    <source>
        <dbReference type="EMBL" id="GGF14906.1"/>
    </source>
</evidence>
<organism evidence="4 5">
    <name type="scientific">Aliidongia dinghuensis</name>
    <dbReference type="NCBI Taxonomy" id="1867774"/>
    <lineage>
        <taxon>Bacteria</taxon>
        <taxon>Pseudomonadati</taxon>
        <taxon>Pseudomonadota</taxon>
        <taxon>Alphaproteobacteria</taxon>
        <taxon>Rhodospirillales</taxon>
        <taxon>Dongiaceae</taxon>
        <taxon>Aliidongia</taxon>
    </lineage>
</organism>
<comment type="catalytic activity">
    <reaction evidence="1">
        <text>a 1,2-diacyl-sn-glycero-3-phospho-(1'-sn-glycero-3'-phosphate) + H2O = a 1,2-diacyl-sn-glycero-3-phospho-(1'-sn-glycerol) + phosphate</text>
        <dbReference type="Rhea" id="RHEA:33751"/>
        <dbReference type="ChEBI" id="CHEBI:15377"/>
        <dbReference type="ChEBI" id="CHEBI:43474"/>
        <dbReference type="ChEBI" id="CHEBI:60110"/>
        <dbReference type="ChEBI" id="CHEBI:64716"/>
        <dbReference type="EC" id="3.1.3.27"/>
    </reaction>
</comment>
<comment type="subcellular location">
    <subcellularLocation>
        <location evidence="1">Cell inner membrane</location>
        <topology evidence="1">Multi-pass membrane protein</topology>
    </subcellularLocation>
</comment>
<feature type="transmembrane region" description="Helical" evidence="2">
    <location>
        <begin position="37"/>
        <end position="62"/>
    </location>
</feature>
<comment type="pathway">
    <text evidence="1">Phospholipid metabolism; phosphatidylglycerol biosynthesis; phosphatidylglycerol from CDP-diacylglycerol: step 2/2.</text>
</comment>
<keyword evidence="1" id="KW-0479">Metal-binding</keyword>
<keyword evidence="1 2" id="KW-0812">Transmembrane</keyword>
<keyword evidence="1" id="KW-0443">Lipid metabolism</keyword>
<accession>A0A8J3E3B1</accession>
<evidence type="ECO:0000313" key="5">
    <source>
        <dbReference type="Proteomes" id="UP000646365"/>
    </source>
</evidence>
<dbReference type="InterPro" id="IPR026037">
    <property type="entry name" value="PgpA"/>
</dbReference>
<dbReference type="PANTHER" id="PTHR36305">
    <property type="entry name" value="PHOSPHATIDYLGLYCEROPHOSPHATASE A"/>
    <property type="match status" value="1"/>
</dbReference>
<keyword evidence="1" id="KW-0595">Phospholipid degradation</keyword>
<comment type="cofactor">
    <cofactor evidence="1">
        <name>Mg(2+)</name>
        <dbReference type="ChEBI" id="CHEBI:18420"/>
    </cofactor>
</comment>
<keyword evidence="1" id="KW-0997">Cell inner membrane</keyword>
<feature type="transmembrane region" description="Helical" evidence="2">
    <location>
        <begin position="83"/>
        <end position="106"/>
    </location>
</feature>
<dbReference type="CDD" id="cd06971">
    <property type="entry name" value="PgpA"/>
    <property type="match status" value="1"/>
</dbReference>
<keyword evidence="1" id="KW-0378">Hydrolase</keyword>
<evidence type="ECO:0000259" key="3">
    <source>
        <dbReference type="Pfam" id="PF04608"/>
    </source>
</evidence>
<keyword evidence="5" id="KW-1185">Reference proteome</keyword>
<dbReference type="SUPFAM" id="SSF101307">
    <property type="entry name" value="YutG-like"/>
    <property type="match status" value="1"/>
</dbReference>
<dbReference type="PIRSF" id="PIRSF006162">
    <property type="entry name" value="PgpA"/>
    <property type="match status" value="1"/>
</dbReference>
<dbReference type="AlphaFoldDB" id="A0A8J3E3B1"/>
<evidence type="ECO:0000256" key="2">
    <source>
        <dbReference type="SAM" id="Phobius"/>
    </source>
</evidence>
<reference evidence="4" key="2">
    <citation type="submission" date="2020-09" db="EMBL/GenBank/DDBJ databases">
        <authorList>
            <person name="Sun Q."/>
            <person name="Zhou Y."/>
        </authorList>
    </citation>
    <scope>NUCLEOTIDE SEQUENCE</scope>
    <source>
        <strain evidence="4">CGMCC 1.15725</strain>
    </source>
</reference>
<name>A0A8J3E3B1_9PROT</name>
<protein>
    <recommendedName>
        <fullName evidence="1">Phosphatidylglycerophosphatase A</fullName>
        <ecNumber evidence="1">3.1.3.27</ecNumber>
    </recommendedName>
    <alternativeName>
        <fullName evidence="1">Phosphatidylglycerolphosphate phosphatase A</fullName>
    </alternativeName>
</protein>
<dbReference type="GO" id="GO:0009395">
    <property type="term" value="P:phospholipid catabolic process"/>
    <property type="evidence" value="ECO:0007669"/>
    <property type="project" value="UniProtKB-KW"/>
</dbReference>
<gene>
    <name evidence="4" type="ORF">GCM10011611_20840</name>
</gene>
<keyword evidence="1" id="KW-1208">Phospholipid metabolism</keyword>
<reference evidence="4" key="1">
    <citation type="journal article" date="2014" name="Int. J. Syst. Evol. Microbiol.">
        <title>Complete genome sequence of Corynebacterium casei LMG S-19264T (=DSM 44701T), isolated from a smear-ripened cheese.</title>
        <authorList>
            <consortium name="US DOE Joint Genome Institute (JGI-PGF)"/>
            <person name="Walter F."/>
            <person name="Albersmeier A."/>
            <person name="Kalinowski J."/>
            <person name="Ruckert C."/>
        </authorList>
    </citation>
    <scope>NUCLEOTIDE SEQUENCE</scope>
    <source>
        <strain evidence="4">CGMCC 1.15725</strain>
    </source>
</reference>
<proteinExistence type="predicted"/>
<dbReference type="RefSeq" id="WP_189045262.1">
    <property type="nucleotide sequence ID" value="NZ_BMJQ01000004.1"/>
</dbReference>
<comment type="function">
    <text evidence="1">Lipid phosphatase which dephosphorylates phosphatidylglycerophosphate (PGP) to phosphatidylglycerol (PG).</text>
</comment>
<dbReference type="InterPro" id="IPR036681">
    <property type="entry name" value="PgpA-like_sf"/>
</dbReference>
<dbReference type="GO" id="GO:0008962">
    <property type="term" value="F:phosphatidylglycerophosphatase activity"/>
    <property type="evidence" value="ECO:0007669"/>
    <property type="project" value="UniProtKB-EC"/>
</dbReference>
<dbReference type="GO" id="GO:0005886">
    <property type="term" value="C:plasma membrane"/>
    <property type="evidence" value="ECO:0007669"/>
    <property type="project" value="UniProtKB-SubCell"/>
</dbReference>
<dbReference type="Proteomes" id="UP000646365">
    <property type="component" value="Unassembled WGS sequence"/>
</dbReference>
<dbReference type="PANTHER" id="PTHR36305:SF1">
    <property type="entry name" value="PHOSPHATIDYLGLYCEROPHOSPHATASE A"/>
    <property type="match status" value="1"/>
</dbReference>
<keyword evidence="1" id="KW-0460">Magnesium</keyword>
<dbReference type="UniPathway" id="UPA00084">
    <property type="reaction ID" value="UER00504"/>
</dbReference>
<dbReference type="GO" id="GO:0006655">
    <property type="term" value="P:phosphatidylglycerol biosynthetic process"/>
    <property type="evidence" value="ECO:0007669"/>
    <property type="project" value="UniProtKB-UniPathway"/>
</dbReference>
<evidence type="ECO:0000256" key="1">
    <source>
        <dbReference type="PIRNR" id="PIRNR006162"/>
    </source>
</evidence>
<feature type="transmembrane region" description="Helical" evidence="2">
    <location>
        <begin position="126"/>
        <end position="148"/>
    </location>
</feature>
<sequence>MGGTAGAKLLATWFGAGLAPKAPGTWGSIAALPFAWVIQWWGGSAALVLAATLLLLAGWAAADRLVRASGIRDPQSIVVDEVVGQWLTLACGPLSIPAYLIGLILFRAADITKPFPASWADRKIGGGLGVMLDDVLAAIYSGFGLWLIDRVVGL</sequence>
<dbReference type="GO" id="GO:0046872">
    <property type="term" value="F:metal ion binding"/>
    <property type="evidence" value="ECO:0007669"/>
    <property type="project" value="UniProtKB-KW"/>
</dbReference>
<feature type="domain" description="YutG/PgpA" evidence="3">
    <location>
        <begin position="10"/>
        <end position="148"/>
    </location>
</feature>